<sequence>MKVILMEARDQGRRMCDLLQVWIKHDRIPGLETTFLIFDGMDWFTYAKVLQYIKSFQTFRKCKVCTGLINFK</sequence>
<evidence type="ECO:0000313" key="2">
    <source>
        <dbReference type="EMBL" id="KAL0903048.1"/>
    </source>
</evidence>
<dbReference type="EMBL" id="JANQDX010000026">
    <property type="protein sequence ID" value="KAL0903048.1"/>
    <property type="molecule type" value="Genomic_DNA"/>
</dbReference>
<protein>
    <recommendedName>
        <fullName evidence="4">Pentatricopeptide repeat-containing protein</fullName>
    </recommendedName>
</protein>
<gene>
    <name evidence="1" type="ORF">M5K25_028249</name>
    <name evidence="2" type="ORF">M5K25_028257</name>
</gene>
<dbReference type="EMBL" id="JANQDX010000026">
    <property type="protein sequence ID" value="KAL0903040.1"/>
    <property type="molecule type" value="Genomic_DNA"/>
</dbReference>
<comment type="caution">
    <text evidence="2">The sequence shown here is derived from an EMBL/GenBank/DDBJ whole genome shotgun (WGS) entry which is preliminary data.</text>
</comment>
<dbReference type="Proteomes" id="UP001552299">
    <property type="component" value="Unassembled WGS sequence"/>
</dbReference>
<reference evidence="2 3" key="1">
    <citation type="journal article" date="2024" name="Plant Biotechnol. J.">
        <title>Dendrobium thyrsiflorum genome and its molecular insights into genes involved in important horticultural traits.</title>
        <authorList>
            <person name="Chen B."/>
            <person name="Wang J.Y."/>
            <person name="Zheng P.J."/>
            <person name="Li K.L."/>
            <person name="Liang Y.M."/>
            <person name="Chen X.F."/>
            <person name="Zhang C."/>
            <person name="Zhao X."/>
            <person name="He X."/>
            <person name="Zhang G.Q."/>
            <person name="Liu Z.J."/>
            <person name="Xu Q."/>
        </authorList>
    </citation>
    <scope>NUCLEOTIDE SEQUENCE [LARGE SCALE GENOMIC DNA]</scope>
    <source>
        <strain evidence="2">GZMU011</strain>
    </source>
</reference>
<proteinExistence type="predicted"/>
<accession>A0ABD0TTW7</accession>
<evidence type="ECO:0008006" key="4">
    <source>
        <dbReference type="Google" id="ProtNLM"/>
    </source>
</evidence>
<evidence type="ECO:0000313" key="1">
    <source>
        <dbReference type="EMBL" id="KAL0903040.1"/>
    </source>
</evidence>
<evidence type="ECO:0000313" key="3">
    <source>
        <dbReference type="Proteomes" id="UP001552299"/>
    </source>
</evidence>
<name>A0ABD0TTW7_DENTH</name>
<keyword evidence="3" id="KW-1185">Reference proteome</keyword>
<dbReference type="AlphaFoldDB" id="A0ABD0TTW7"/>
<organism evidence="2 3">
    <name type="scientific">Dendrobium thyrsiflorum</name>
    <name type="common">Pinecone-like raceme dendrobium</name>
    <name type="synonym">Orchid</name>
    <dbReference type="NCBI Taxonomy" id="117978"/>
    <lineage>
        <taxon>Eukaryota</taxon>
        <taxon>Viridiplantae</taxon>
        <taxon>Streptophyta</taxon>
        <taxon>Embryophyta</taxon>
        <taxon>Tracheophyta</taxon>
        <taxon>Spermatophyta</taxon>
        <taxon>Magnoliopsida</taxon>
        <taxon>Liliopsida</taxon>
        <taxon>Asparagales</taxon>
        <taxon>Orchidaceae</taxon>
        <taxon>Epidendroideae</taxon>
        <taxon>Malaxideae</taxon>
        <taxon>Dendrobiinae</taxon>
        <taxon>Dendrobium</taxon>
    </lineage>
</organism>